<dbReference type="Proteomes" id="UP000053766">
    <property type="component" value="Unassembled WGS sequence"/>
</dbReference>
<keyword evidence="1" id="KW-0472">Membrane</keyword>
<dbReference type="PANTHER" id="PTHR12879">
    <property type="entry name" value="SPHINGOLIPID DELTA 4 DESATURASE/C-4 HYDROXYLASE PROTEIN DES2"/>
    <property type="match status" value="1"/>
</dbReference>
<evidence type="ECO:0000313" key="4">
    <source>
        <dbReference type="Proteomes" id="UP000053766"/>
    </source>
</evidence>
<dbReference type="GO" id="GO:0042284">
    <property type="term" value="F:sphingolipid delta-4 desaturase activity"/>
    <property type="evidence" value="ECO:0007669"/>
    <property type="project" value="TreeGrafter"/>
</dbReference>
<keyword evidence="1" id="KW-0812">Transmembrane</keyword>
<keyword evidence="4" id="KW-1185">Reference proteome</keyword>
<dbReference type="Pfam" id="PF08557">
    <property type="entry name" value="Lipid_DES"/>
    <property type="match status" value="1"/>
</dbReference>
<accession>A0A0D8Y7R9</accession>
<feature type="domain" description="Sphingolipid delta4-desaturase N-terminal" evidence="2">
    <location>
        <begin position="60"/>
        <end position="98"/>
    </location>
</feature>
<dbReference type="SMART" id="SM01269">
    <property type="entry name" value="Lipid_DES"/>
    <property type="match status" value="1"/>
</dbReference>
<feature type="transmembrane region" description="Helical" evidence="1">
    <location>
        <begin position="98"/>
        <end position="117"/>
    </location>
</feature>
<dbReference type="GO" id="GO:0046513">
    <property type="term" value="P:ceramide biosynthetic process"/>
    <property type="evidence" value="ECO:0007669"/>
    <property type="project" value="TreeGrafter"/>
</dbReference>
<dbReference type="PANTHER" id="PTHR12879:SF20">
    <property type="entry name" value="SPHINGOLIPID DELTA(4)-DESATURASE_C4-MONOOXYGENASE-RELATED"/>
    <property type="match status" value="1"/>
</dbReference>
<reference evidence="4" key="2">
    <citation type="journal article" date="2016" name="Sci. Rep.">
        <title>Dictyocaulus viviparus genome, variome and transcriptome elucidate lungworm biology and support future intervention.</title>
        <authorList>
            <person name="McNulty S.N."/>
            <person name="Strube C."/>
            <person name="Rosa B.A."/>
            <person name="Martin J.C."/>
            <person name="Tyagi R."/>
            <person name="Choi Y.J."/>
            <person name="Wang Q."/>
            <person name="Hallsworth Pepin K."/>
            <person name="Zhang X."/>
            <person name="Ozersky P."/>
            <person name="Wilson R.K."/>
            <person name="Sternberg P.W."/>
            <person name="Gasser R.B."/>
            <person name="Mitreva M."/>
        </authorList>
    </citation>
    <scope>NUCLEOTIDE SEQUENCE [LARGE SCALE GENOMIC DNA]</scope>
    <source>
        <strain evidence="4">HannoverDv2000</strain>
    </source>
</reference>
<dbReference type="STRING" id="29172.A0A0D8Y7R9"/>
<evidence type="ECO:0000256" key="1">
    <source>
        <dbReference type="SAM" id="Phobius"/>
    </source>
</evidence>
<sequence>MNEISCRAINPKMFKHFHHPYRCHEGVAKWRRLQRFERRRRTICAFPQQIYNESTMGQSVSRDDFIWTYTEQPHMSRRKAIIKAHPEIKQLYGIDMSLKYVVLAMVLFQIFMCWLLQNEDWLLIFIEAYVSGGVINHAMTLAIHDISHNTAFGNRYPLRFLFIKLFRPIV</sequence>
<protein>
    <submittedName>
        <fullName evidence="3">Sphingolipid Delta4-desaturase</fullName>
    </submittedName>
</protein>
<keyword evidence="1" id="KW-1133">Transmembrane helix</keyword>
<dbReference type="EMBL" id="KN716171">
    <property type="protein sequence ID" value="KJH52039.1"/>
    <property type="molecule type" value="Genomic_DNA"/>
</dbReference>
<evidence type="ECO:0000313" key="3">
    <source>
        <dbReference type="EMBL" id="KJH52039.1"/>
    </source>
</evidence>
<organism evidence="3 4">
    <name type="scientific">Dictyocaulus viviparus</name>
    <name type="common">Bovine lungworm</name>
    <dbReference type="NCBI Taxonomy" id="29172"/>
    <lineage>
        <taxon>Eukaryota</taxon>
        <taxon>Metazoa</taxon>
        <taxon>Ecdysozoa</taxon>
        <taxon>Nematoda</taxon>
        <taxon>Chromadorea</taxon>
        <taxon>Rhabditida</taxon>
        <taxon>Rhabditina</taxon>
        <taxon>Rhabditomorpha</taxon>
        <taxon>Strongyloidea</taxon>
        <taxon>Metastrongylidae</taxon>
        <taxon>Dictyocaulus</taxon>
    </lineage>
</organism>
<gene>
    <name evidence="3" type="ORF">DICVIV_01740</name>
</gene>
<dbReference type="AlphaFoldDB" id="A0A0D8Y7R9"/>
<name>A0A0D8Y7R9_DICVI</name>
<dbReference type="InterPro" id="IPR013866">
    <property type="entry name" value="Sphingolipid_d4-desaturase_N"/>
</dbReference>
<feature type="transmembrane region" description="Helical" evidence="1">
    <location>
        <begin position="123"/>
        <end position="143"/>
    </location>
</feature>
<dbReference type="OrthoDB" id="200948at2759"/>
<evidence type="ECO:0000259" key="2">
    <source>
        <dbReference type="SMART" id="SM01269"/>
    </source>
</evidence>
<dbReference type="GO" id="GO:0016020">
    <property type="term" value="C:membrane"/>
    <property type="evidence" value="ECO:0007669"/>
    <property type="project" value="GOC"/>
</dbReference>
<proteinExistence type="predicted"/>
<reference evidence="3 4" key="1">
    <citation type="submission" date="2013-11" db="EMBL/GenBank/DDBJ databases">
        <title>Draft genome of the bovine lungworm Dictyocaulus viviparus.</title>
        <authorList>
            <person name="Mitreva M."/>
        </authorList>
    </citation>
    <scope>NUCLEOTIDE SEQUENCE [LARGE SCALE GENOMIC DNA]</scope>
    <source>
        <strain evidence="3 4">HannoverDv2000</strain>
    </source>
</reference>